<dbReference type="EMBL" id="CZQC01000068">
    <property type="protein sequence ID" value="CUS42613.1"/>
    <property type="molecule type" value="Genomic_DNA"/>
</dbReference>
<name>A0A160TF24_9ZZZZ</name>
<dbReference type="InterPro" id="IPR016428">
    <property type="entry name" value="QueF_type2"/>
</dbReference>
<dbReference type="InterPro" id="IPR050084">
    <property type="entry name" value="NADPH_dep_7-cyano-7-deazaG_red"/>
</dbReference>
<reference evidence="6" key="1">
    <citation type="submission" date="2015-10" db="EMBL/GenBank/DDBJ databases">
        <authorList>
            <person name="Gilbert D.G."/>
        </authorList>
    </citation>
    <scope>NUCLEOTIDE SEQUENCE</scope>
</reference>
<dbReference type="GO" id="GO:0008616">
    <property type="term" value="P:tRNA queuosine(34) biosynthetic process"/>
    <property type="evidence" value="ECO:0007669"/>
    <property type="project" value="UniProtKB-KW"/>
</dbReference>
<protein>
    <submittedName>
        <fullName evidence="6">NADPH dependent preQ0 reductase</fullName>
        <ecNumber evidence="6">1.7.1.13</ecNumber>
    </submittedName>
</protein>
<dbReference type="NCBIfam" id="TIGR03138">
    <property type="entry name" value="QueF"/>
    <property type="match status" value="1"/>
</dbReference>
<dbReference type="GO" id="GO:0005737">
    <property type="term" value="C:cytoplasm"/>
    <property type="evidence" value="ECO:0007669"/>
    <property type="project" value="InterPro"/>
</dbReference>
<dbReference type="InterPro" id="IPR043133">
    <property type="entry name" value="GTP-CH-I_C/QueF"/>
</dbReference>
<evidence type="ECO:0000256" key="2">
    <source>
        <dbReference type="ARBA" id="ARBA00022785"/>
    </source>
</evidence>
<evidence type="ECO:0000259" key="5">
    <source>
        <dbReference type="Pfam" id="PF14819"/>
    </source>
</evidence>
<accession>A0A160TF24</accession>
<feature type="domain" description="NADPH-dependent 7-cyano-7-deazaguanine reductase N-terminal" evidence="5">
    <location>
        <begin position="17"/>
        <end position="120"/>
    </location>
</feature>
<dbReference type="PIRSF" id="PIRSF004750">
    <property type="entry name" value="Nitrile_oxidored_YqcD_prd"/>
    <property type="match status" value="1"/>
</dbReference>
<dbReference type="PANTHER" id="PTHR34354:SF1">
    <property type="entry name" value="NADPH-DEPENDENT 7-CYANO-7-DEAZAGUANINE REDUCTASE"/>
    <property type="match status" value="1"/>
</dbReference>
<keyword evidence="3" id="KW-0521">NADP</keyword>
<dbReference type="EC" id="1.7.1.13" evidence="6"/>
<proteinExistence type="inferred from homology"/>
<evidence type="ECO:0000256" key="4">
    <source>
        <dbReference type="ARBA" id="ARBA00023002"/>
    </source>
</evidence>
<evidence type="ECO:0000256" key="1">
    <source>
        <dbReference type="ARBA" id="ARBA00022490"/>
    </source>
</evidence>
<dbReference type="PANTHER" id="PTHR34354">
    <property type="entry name" value="NADPH-DEPENDENT 7-CYANO-7-DEAZAGUANINE REDUCTASE"/>
    <property type="match status" value="1"/>
</dbReference>
<dbReference type="Pfam" id="PF14819">
    <property type="entry name" value="QueF_N"/>
    <property type="match status" value="1"/>
</dbReference>
<dbReference type="Gene3D" id="3.30.1130.10">
    <property type="match status" value="2"/>
</dbReference>
<dbReference type="SUPFAM" id="SSF55620">
    <property type="entry name" value="Tetrahydrobiopterin biosynthesis enzymes-like"/>
    <property type="match status" value="1"/>
</dbReference>
<sequence>MASVHSDNNPLGQVSAYRDTYDPSVLFPIERDESWRAQGLDRNQFPFFGVDIWNGYEISWLNAKGKPLVCTAEFRIPATSRYLIESKSFKLYLNSFNQSRFDSVDAVKALMVADLSAAAGVAEGTFVDVIFHGFDTQFPSAPEAKCLDDIDIEVFSYELDPEFLRASGDEIFDGWLCSHLLKSNCPVTGQPDWGSIFVYYRGSKIDEAGLLQYLVSLRQHQDFHEQCVERTFRDISARCQPEALTVYARYVRRGGLDINPFRSSMTDAKAENFRLFRQ</sequence>
<dbReference type="Pfam" id="PF14489">
    <property type="entry name" value="QueF"/>
    <property type="match status" value="1"/>
</dbReference>
<organism evidence="6">
    <name type="scientific">hydrothermal vent metagenome</name>
    <dbReference type="NCBI Taxonomy" id="652676"/>
    <lineage>
        <taxon>unclassified sequences</taxon>
        <taxon>metagenomes</taxon>
        <taxon>ecological metagenomes</taxon>
    </lineage>
</organism>
<evidence type="ECO:0000313" key="6">
    <source>
        <dbReference type="EMBL" id="CUS42613.1"/>
    </source>
</evidence>
<dbReference type="AlphaFoldDB" id="A0A160TF24"/>
<keyword evidence="1" id="KW-0963">Cytoplasm</keyword>
<dbReference type="InterPro" id="IPR029139">
    <property type="entry name" value="QueF_N"/>
</dbReference>
<dbReference type="InterPro" id="IPR029500">
    <property type="entry name" value="QueF"/>
</dbReference>
<dbReference type="HAMAP" id="MF_00817">
    <property type="entry name" value="QueF_type2"/>
    <property type="match status" value="1"/>
</dbReference>
<dbReference type="GO" id="GO:0033739">
    <property type="term" value="F:preQ1 synthase activity"/>
    <property type="evidence" value="ECO:0007669"/>
    <property type="project" value="UniProtKB-EC"/>
</dbReference>
<evidence type="ECO:0000256" key="3">
    <source>
        <dbReference type="ARBA" id="ARBA00022857"/>
    </source>
</evidence>
<keyword evidence="4 6" id="KW-0560">Oxidoreductase</keyword>
<gene>
    <name evidence="6" type="ORF">MGWOODY_Tha2384</name>
</gene>
<keyword evidence="2" id="KW-0671">Queuosine biosynthesis</keyword>